<evidence type="ECO:0000256" key="6">
    <source>
        <dbReference type="RuleBase" id="RU003968"/>
    </source>
</evidence>
<feature type="binding site" evidence="5">
    <location>
        <position position="255"/>
    </location>
    <ligand>
        <name>FAD</name>
        <dbReference type="ChEBI" id="CHEBI:57692"/>
    </ligand>
</feature>
<dbReference type="Gene3D" id="3.30.560.10">
    <property type="entry name" value="Glucose Oxidase, domain 3"/>
    <property type="match status" value="1"/>
</dbReference>
<keyword evidence="7" id="KW-0732">Signal</keyword>
<keyword evidence="3 6" id="KW-0285">Flavoprotein</keyword>
<protein>
    <submittedName>
        <fullName evidence="10">Choline dehydrogenase</fullName>
        <ecNumber evidence="10">1.1.99.1</ecNumber>
    </submittedName>
</protein>
<dbReference type="InterPro" id="IPR000172">
    <property type="entry name" value="GMC_OxRdtase_N"/>
</dbReference>
<keyword evidence="4 5" id="KW-0274">FAD</keyword>
<dbReference type="PANTHER" id="PTHR11552">
    <property type="entry name" value="GLUCOSE-METHANOL-CHOLINE GMC OXIDOREDUCTASE"/>
    <property type="match status" value="1"/>
</dbReference>
<evidence type="ECO:0000259" key="9">
    <source>
        <dbReference type="PROSITE" id="PS00624"/>
    </source>
</evidence>
<evidence type="ECO:0000256" key="5">
    <source>
        <dbReference type="PIRSR" id="PIRSR000137-2"/>
    </source>
</evidence>
<dbReference type="GO" id="GO:0050660">
    <property type="term" value="F:flavin adenine dinucleotide binding"/>
    <property type="evidence" value="ECO:0007669"/>
    <property type="project" value="InterPro"/>
</dbReference>
<evidence type="ECO:0000256" key="3">
    <source>
        <dbReference type="ARBA" id="ARBA00022630"/>
    </source>
</evidence>
<dbReference type="Pfam" id="PF05199">
    <property type="entry name" value="GMC_oxred_C"/>
    <property type="match status" value="1"/>
</dbReference>
<evidence type="ECO:0000259" key="8">
    <source>
        <dbReference type="PROSITE" id="PS00623"/>
    </source>
</evidence>
<name>A0A8B6DUD5_MYTGA</name>
<comment type="caution">
    <text evidence="10">The sequence shown here is derived from an EMBL/GenBank/DDBJ whole genome shotgun (WGS) entry which is preliminary data.</text>
</comment>
<evidence type="ECO:0000313" key="10">
    <source>
        <dbReference type="EMBL" id="VDI24468.1"/>
    </source>
</evidence>
<keyword evidence="10" id="KW-0560">Oxidoreductase</keyword>
<feature type="binding site" evidence="5">
    <location>
        <position position="119"/>
    </location>
    <ligand>
        <name>FAD</name>
        <dbReference type="ChEBI" id="CHEBI:57692"/>
    </ligand>
</feature>
<dbReference type="AlphaFoldDB" id="A0A8B6DUD5"/>
<comment type="similarity">
    <text evidence="2 6">Belongs to the GMC oxidoreductase family.</text>
</comment>
<organism evidence="10 11">
    <name type="scientific">Mytilus galloprovincialis</name>
    <name type="common">Mediterranean mussel</name>
    <dbReference type="NCBI Taxonomy" id="29158"/>
    <lineage>
        <taxon>Eukaryota</taxon>
        <taxon>Metazoa</taxon>
        <taxon>Spiralia</taxon>
        <taxon>Lophotrochozoa</taxon>
        <taxon>Mollusca</taxon>
        <taxon>Bivalvia</taxon>
        <taxon>Autobranchia</taxon>
        <taxon>Pteriomorphia</taxon>
        <taxon>Mytilida</taxon>
        <taxon>Mytiloidea</taxon>
        <taxon>Mytilidae</taxon>
        <taxon>Mytilinae</taxon>
        <taxon>Mytilus</taxon>
    </lineage>
</organism>
<evidence type="ECO:0000256" key="7">
    <source>
        <dbReference type="SAM" id="SignalP"/>
    </source>
</evidence>
<dbReference type="Gene3D" id="3.50.50.60">
    <property type="entry name" value="FAD/NAD(P)-binding domain"/>
    <property type="match status" value="1"/>
</dbReference>
<reference evidence="10" key="1">
    <citation type="submission" date="2018-11" db="EMBL/GenBank/DDBJ databases">
        <authorList>
            <person name="Alioto T."/>
            <person name="Alioto T."/>
        </authorList>
    </citation>
    <scope>NUCLEOTIDE SEQUENCE</scope>
</reference>
<dbReference type="InterPro" id="IPR007867">
    <property type="entry name" value="GMC_OxRtase_C"/>
</dbReference>
<feature type="domain" description="Glucose-methanol-choline oxidoreductase N-terminal" evidence="8">
    <location>
        <begin position="117"/>
        <end position="140"/>
    </location>
</feature>
<gene>
    <name evidence="10" type="ORF">MGAL_10B067514</name>
</gene>
<dbReference type="GO" id="GO:0008812">
    <property type="term" value="F:choline dehydrogenase activity"/>
    <property type="evidence" value="ECO:0007669"/>
    <property type="project" value="UniProtKB-EC"/>
</dbReference>
<dbReference type="EC" id="1.1.99.1" evidence="10"/>
<dbReference type="PIRSF" id="PIRSF000137">
    <property type="entry name" value="Alcohol_oxidase"/>
    <property type="match status" value="1"/>
</dbReference>
<dbReference type="SUPFAM" id="SSF51905">
    <property type="entry name" value="FAD/NAD(P)-binding domain"/>
    <property type="match status" value="1"/>
</dbReference>
<evidence type="ECO:0000256" key="1">
    <source>
        <dbReference type="ARBA" id="ARBA00001974"/>
    </source>
</evidence>
<dbReference type="PROSITE" id="PS00624">
    <property type="entry name" value="GMC_OXRED_2"/>
    <property type="match status" value="1"/>
</dbReference>
<dbReference type="SUPFAM" id="SSF54373">
    <property type="entry name" value="FAD-linked reductases, C-terminal domain"/>
    <property type="match status" value="1"/>
</dbReference>
<dbReference type="InterPro" id="IPR036188">
    <property type="entry name" value="FAD/NAD-bd_sf"/>
</dbReference>
<feature type="domain" description="Glucose-methanol-choline oxidoreductase N-terminal" evidence="9">
    <location>
        <begin position="290"/>
        <end position="304"/>
    </location>
</feature>
<dbReference type="Proteomes" id="UP000596742">
    <property type="component" value="Unassembled WGS sequence"/>
</dbReference>
<evidence type="ECO:0000313" key="11">
    <source>
        <dbReference type="Proteomes" id="UP000596742"/>
    </source>
</evidence>
<dbReference type="OrthoDB" id="269227at2759"/>
<dbReference type="PROSITE" id="PS00623">
    <property type="entry name" value="GMC_OXRED_1"/>
    <property type="match status" value="1"/>
</dbReference>
<feature type="signal peptide" evidence="7">
    <location>
        <begin position="1"/>
        <end position="24"/>
    </location>
</feature>
<dbReference type="Pfam" id="PF00732">
    <property type="entry name" value="GMC_oxred_N"/>
    <property type="match status" value="1"/>
</dbReference>
<keyword evidence="11" id="KW-1185">Reference proteome</keyword>
<proteinExistence type="inferred from homology"/>
<dbReference type="InterPro" id="IPR012132">
    <property type="entry name" value="GMC_OxRdtase"/>
</dbReference>
<evidence type="ECO:0000256" key="2">
    <source>
        <dbReference type="ARBA" id="ARBA00010790"/>
    </source>
</evidence>
<evidence type="ECO:0000256" key="4">
    <source>
        <dbReference type="ARBA" id="ARBA00022827"/>
    </source>
</evidence>
<dbReference type="EMBL" id="UYJE01004043">
    <property type="protein sequence ID" value="VDI24468.1"/>
    <property type="molecule type" value="Genomic_DNA"/>
</dbReference>
<accession>A0A8B6DUD5</accession>
<feature type="chain" id="PRO_5032814609" evidence="7">
    <location>
        <begin position="25"/>
        <end position="612"/>
    </location>
</feature>
<dbReference type="PANTHER" id="PTHR11552:SF147">
    <property type="entry name" value="CHOLINE DEHYDROGENASE, MITOCHONDRIAL"/>
    <property type="match status" value="1"/>
</dbReference>
<sequence length="612" mass="68856">MFSKVIVLCLGLILAALLRQRTDPDIFLHVKLNSSYDYIIVGAGSAGSVIANRLSEDKDVTVLLVEAGGSELEYDYIPIPLAAPLLQQTDIDWSFYTAPQQAAFKAMKEQKGYWPRGRVLGGSSSINYMIYVRGSRHDYDRWETEGVMEWSYKEVFPYFLKIEDMKIADLVNSAYHSIGGYLPLTKTKATSLSNIYQRAVEELGYKTVDVNGEDMIGYSHIQSNVLRGQRWGTATAYLRPVIGRPNLHISTQSFVTKILIENKTAIGIEMIKNGRKMIVTANKEVVLSAGAVNSPQLLMLSGIGPKEHLEELKIAVLSIDVHADLPVGKNLEDHMFFFMKYKTTDELSVSIKSTKSWWNILKYYFTGEGIFSFAGNEGLLFDKSTKDNNSLLYPDYQLQFYSGTSKGSDVPANTGLTFNFNDSVLEDAARRSDDNEIIIFPFLLHPKSIGSIKLKSKDPFDHPLINPNYLSQQDDVDILIEAVRKVQQIAMTKPFREMGATLNRLDYEGLCDKEKFDSDAYWECLIRHYAVTAYHPTCTCRIGSTNDQTSVVDTKLRVKSLRNLRVADASVMRHVTSGNTNAPTIMIGEKAADLIRGKDTVIKFRKQIKQLR</sequence>
<comment type="cofactor">
    <cofactor evidence="1 5">
        <name>FAD</name>
        <dbReference type="ChEBI" id="CHEBI:57692"/>
    </cofactor>
</comment>